<gene>
    <name evidence="3" type="ORF">NX773_17125</name>
</gene>
<dbReference type="Gene3D" id="3.90.850.10">
    <property type="entry name" value="Fumarylacetoacetase-like, C-terminal domain"/>
    <property type="match status" value="1"/>
</dbReference>
<dbReference type="InterPro" id="IPR036663">
    <property type="entry name" value="Fumarylacetoacetase_C_sf"/>
</dbReference>
<keyword evidence="1" id="KW-0479">Metal-binding</keyword>
<name>A0ABT2BN38_9BURK</name>
<organism evidence="3 4">
    <name type="scientific">Massilia solisilvae</name>
    <dbReference type="NCBI Taxonomy" id="1811225"/>
    <lineage>
        <taxon>Bacteria</taxon>
        <taxon>Pseudomonadati</taxon>
        <taxon>Pseudomonadota</taxon>
        <taxon>Betaproteobacteria</taxon>
        <taxon>Burkholderiales</taxon>
        <taxon>Oxalobacteraceae</taxon>
        <taxon>Telluria group</taxon>
        <taxon>Massilia</taxon>
    </lineage>
</organism>
<keyword evidence="3" id="KW-0378">Hydrolase</keyword>
<dbReference type="GO" id="GO:0016787">
    <property type="term" value="F:hydrolase activity"/>
    <property type="evidence" value="ECO:0007669"/>
    <property type="project" value="UniProtKB-KW"/>
</dbReference>
<evidence type="ECO:0000313" key="3">
    <source>
        <dbReference type="EMBL" id="MCS0609890.1"/>
    </source>
</evidence>
<reference evidence="3 4" key="1">
    <citation type="submission" date="2022-08" db="EMBL/GenBank/DDBJ databases">
        <title>Reclassification of Massilia species as members of the genera Telluria, Duganella, Pseudoduganella, Mokoshia gen. nov. and Zemynaea gen. nov. using orthogonal and non-orthogonal genome-based approaches.</title>
        <authorList>
            <person name="Bowman J.P."/>
        </authorList>
    </citation>
    <scope>NUCLEOTIDE SEQUENCE [LARGE SCALE GENOMIC DNA]</scope>
    <source>
        <strain evidence="3 4">JCM 31607</strain>
    </source>
</reference>
<proteinExistence type="predicted"/>
<dbReference type="Pfam" id="PF01557">
    <property type="entry name" value="FAA_hydrolase"/>
    <property type="match status" value="1"/>
</dbReference>
<evidence type="ECO:0000259" key="2">
    <source>
        <dbReference type="Pfam" id="PF01557"/>
    </source>
</evidence>
<dbReference type="Proteomes" id="UP001205861">
    <property type="component" value="Unassembled WGS sequence"/>
</dbReference>
<feature type="domain" description="Fumarylacetoacetase-like C-terminal" evidence="2">
    <location>
        <begin position="29"/>
        <end position="234"/>
    </location>
</feature>
<dbReference type="PANTHER" id="PTHR11820:SF90">
    <property type="entry name" value="FLUTATHIONE S-TRANSFERASE"/>
    <property type="match status" value="1"/>
</dbReference>
<keyword evidence="4" id="KW-1185">Reference proteome</keyword>
<dbReference type="InterPro" id="IPR011234">
    <property type="entry name" value="Fumarylacetoacetase-like_C"/>
</dbReference>
<sequence>MSDNFIFPAQNIVGLPVNGSAARFPVRRIYCVGRNYAAHAREMGFDPDREPPFFFCKPNDAESVVPVPAGASVALPYPPRTENYHYEIELVVAIGKAGRDIAVDDAASHIFGYAVGLDMTRRDLQMRMREQGRPWEIGKAFDYSAPIGPITPQADSGLLQAGAIALSVDGKTVQSSDLAKLIWNVSETIAQLSTLFELRPGDLIMTGTPEGVGAVLPGQRMVGTIDGLTPITVDIV</sequence>
<evidence type="ECO:0000256" key="1">
    <source>
        <dbReference type="ARBA" id="ARBA00022723"/>
    </source>
</evidence>
<dbReference type="PANTHER" id="PTHR11820">
    <property type="entry name" value="ACYLPYRUVASE"/>
    <property type="match status" value="1"/>
</dbReference>
<protein>
    <submittedName>
        <fullName evidence="3">Fumarylacetoacetate hydrolase family protein</fullName>
    </submittedName>
</protein>
<dbReference type="RefSeq" id="WP_258857516.1">
    <property type="nucleotide sequence ID" value="NZ_JANUGV010000005.1"/>
</dbReference>
<dbReference type="SUPFAM" id="SSF56529">
    <property type="entry name" value="FAH"/>
    <property type="match status" value="1"/>
</dbReference>
<evidence type="ECO:0000313" key="4">
    <source>
        <dbReference type="Proteomes" id="UP001205861"/>
    </source>
</evidence>
<comment type="caution">
    <text evidence="3">The sequence shown here is derived from an EMBL/GenBank/DDBJ whole genome shotgun (WGS) entry which is preliminary data.</text>
</comment>
<dbReference type="EMBL" id="JANUGV010000005">
    <property type="protein sequence ID" value="MCS0609890.1"/>
    <property type="molecule type" value="Genomic_DNA"/>
</dbReference>
<accession>A0ABT2BN38</accession>